<dbReference type="Proteomes" id="UP001642380">
    <property type="component" value="Unassembled WGS sequence"/>
</dbReference>
<sequence length="60" mass="6601">MVLMKETESVYSCTTSRGLTESVYSCTTSRGPNEGNRVGVLTVVVKPHTFFANMEGLKKK</sequence>
<protein>
    <submittedName>
        <fullName evidence="1">Uncharacterized protein</fullName>
    </submittedName>
</protein>
<accession>A0ABC8QJK5</accession>
<proteinExistence type="predicted"/>
<name>A0ABC8QJK5_9VIRU</name>
<evidence type="ECO:0000313" key="2">
    <source>
        <dbReference type="Proteomes" id="UP001642380"/>
    </source>
</evidence>
<keyword evidence="2" id="KW-1185">Reference proteome</keyword>
<comment type="caution">
    <text evidence="1">The sequence shown here is derived from an EMBL/GenBank/DDBJ whole genome shotgun (WGS) entry which is preliminary data.</text>
</comment>
<gene>
    <name evidence="1" type="ORF">CCFV1_ORF021</name>
</gene>
<organism evidence="1 2">
    <name type="scientific">Cotesia congregata filamentous virus 1</name>
    <dbReference type="NCBI Taxonomy" id="3064291"/>
    <lineage>
        <taxon>Viruses</taxon>
        <taxon>Viruses incertae sedis</taxon>
        <taxon>Naldaviricetes</taxon>
        <taxon>Lefavirales</taxon>
        <taxon>Filamentoviridae</taxon>
        <taxon>Betafilamentovirus</taxon>
        <taxon>Betafilamentovirus cocongregatae</taxon>
    </lineage>
</organism>
<reference evidence="1 2" key="1">
    <citation type="submission" date="2024-01" db="EMBL/GenBank/DDBJ databases">
        <authorList>
            <person name="Guinet B."/>
        </authorList>
    </citation>
    <scope>NUCLEOTIDE SEQUENCE [LARGE SCALE GENOMIC DNA]</scope>
</reference>
<evidence type="ECO:0000313" key="1">
    <source>
        <dbReference type="EMBL" id="CAJ2002067.1"/>
    </source>
</evidence>
<dbReference type="EMBL" id="CAUOPR010000001">
    <property type="protein sequence ID" value="CAJ2002067.1"/>
    <property type="molecule type" value="Genomic_DNA"/>
</dbReference>